<evidence type="ECO:0000313" key="3">
    <source>
        <dbReference type="Proteomes" id="UP000835052"/>
    </source>
</evidence>
<dbReference type="Proteomes" id="UP000835052">
    <property type="component" value="Unassembled WGS sequence"/>
</dbReference>
<gene>
    <name evidence="2" type="ORF">CAUJ_LOCUS8956</name>
</gene>
<organism evidence="2 3">
    <name type="scientific">Caenorhabditis auriculariae</name>
    <dbReference type="NCBI Taxonomy" id="2777116"/>
    <lineage>
        <taxon>Eukaryota</taxon>
        <taxon>Metazoa</taxon>
        <taxon>Ecdysozoa</taxon>
        <taxon>Nematoda</taxon>
        <taxon>Chromadorea</taxon>
        <taxon>Rhabditida</taxon>
        <taxon>Rhabditina</taxon>
        <taxon>Rhabditomorpha</taxon>
        <taxon>Rhabditoidea</taxon>
        <taxon>Rhabditidae</taxon>
        <taxon>Peloderinae</taxon>
        <taxon>Caenorhabditis</taxon>
    </lineage>
</organism>
<reference evidence="2" key="1">
    <citation type="submission" date="2020-10" db="EMBL/GenBank/DDBJ databases">
        <authorList>
            <person name="Kikuchi T."/>
        </authorList>
    </citation>
    <scope>NUCLEOTIDE SEQUENCE</scope>
    <source>
        <strain evidence="2">NKZ352</strain>
    </source>
</reference>
<evidence type="ECO:0000313" key="2">
    <source>
        <dbReference type="EMBL" id="CAD6193037.1"/>
    </source>
</evidence>
<feature type="region of interest" description="Disordered" evidence="1">
    <location>
        <begin position="620"/>
        <end position="645"/>
    </location>
</feature>
<dbReference type="AlphaFoldDB" id="A0A8S1HCS6"/>
<comment type="caution">
    <text evidence="2">The sequence shown here is derived from an EMBL/GenBank/DDBJ whole genome shotgun (WGS) entry which is preliminary data.</text>
</comment>
<feature type="compositionally biased region" description="Polar residues" evidence="1">
    <location>
        <begin position="623"/>
        <end position="643"/>
    </location>
</feature>
<sequence length="677" mass="75268">MERSSPRSLAEQLRRFVQLTDAPAGASNGISLSDAGFVLLTLKDHILNDSPKAQHFAHEFISKPINGLELLSKVVIVLQGIVNSVQGSSSKISYLLSRNTSNTNRKRKAAVAEADCIECIKILLEKTEASWKTFLETSTGLDAILYSVHSPQLDSKCYSLEILLLLLDQPQGFLIFLRALTVLAARNREFLRLSVFVAQLKHGLHTNKLHIQILVVRLFNKLVANSPTQMHRALIKSEAALSQFTPEYVEKLIGYPNTNFGGLDVLLEELSLWKSMSTPQAYASTNVEHNHIYGLSEDGDSLSERTRRPRGNIKLPANTMVAKNVERQRFKKQGAGSGGRAAASNYYQEGTGPRATFNSDRRAHTLSHRGYGEAPSPISSSRAGYATERREPAFGAMRRAKSESAMIVHDREPLSVSPVDVPRGLKRFNKEQVHYHPIQQVKALSRSVHDLSVRDEDPSTLVRPSSARPPSVNARIPMRAVSPPPVSPIIRQEHEERTPRRMSSALSPRARFADPPTVEAQQPHAGFSYLFPQQPVVASVVPKRALSPEPQQQSAHRPLSAPLYARTYEVSSRPLSPSTPQESDYDSRLQAYAESGQVVYVPINMEGGRRLSKTIRYDLGNNYGPTDSRSSSRTKVRSPSINGTIGEDVRDALSQFDYLYDYDNPSPHKTREATYHL</sequence>
<proteinExistence type="predicted"/>
<keyword evidence="3" id="KW-1185">Reference proteome</keyword>
<name>A0A8S1HCS6_9PELO</name>
<feature type="region of interest" description="Disordered" evidence="1">
    <location>
        <begin position="450"/>
        <end position="486"/>
    </location>
</feature>
<dbReference type="Gene3D" id="1.25.10.10">
    <property type="entry name" value="Leucine-rich Repeat Variant"/>
    <property type="match status" value="1"/>
</dbReference>
<dbReference type="InterPro" id="IPR011989">
    <property type="entry name" value="ARM-like"/>
</dbReference>
<evidence type="ECO:0000256" key="1">
    <source>
        <dbReference type="SAM" id="MobiDB-lite"/>
    </source>
</evidence>
<dbReference type="InterPro" id="IPR016024">
    <property type="entry name" value="ARM-type_fold"/>
</dbReference>
<dbReference type="EMBL" id="CAJGYM010000032">
    <property type="protein sequence ID" value="CAD6193037.1"/>
    <property type="molecule type" value="Genomic_DNA"/>
</dbReference>
<accession>A0A8S1HCS6</accession>
<feature type="region of interest" description="Disordered" evidence="1">
    <location>
        <begin position="367"/>
        <end position="386"/>
    </location>
</feature>
<dbReference type="SUPFAM" id="SSF48371">
    <property type="entry name" value="ARM repeat"/>
    <property type="match status" value="1"/>
</dbReference>
<protein>
    <submittedName>
        <fullName evidence="2">Uncharacterized protein</fullName>
    </submittedName>
</protein>
<feature type="region of interest" description="Disordered" evidence="1">
    <location>
        <begin position="331"/>
        <end position="358"/>
    </location>
</feature>
<dbReference type="OrthoDB" id="5829537at2759"/>